<keyword evidence="3" id="KW-0812">Transmembrane</keyword>
<dbReference type="PANTHER" id="PTHR43649:SF29">
    <property type="entry name" value="OSMOPROTECTIVE COMPOUNDS-BINDING PROTEIN GGTB"/>
    <property type="match status" value="1"/>
</dbReference>
<keyword evidence="3" id="KW-1133">Transmembrane helix</keyword>
<feature type="transmembrane region" description="Helical" evidence="3">
    <location>
        <begin position="75"/>
        <end position="96"/>
    </location>
</feature>
<gene>
    <name evidence="4" type="ORF">B9Q08_01745</name>
</gene>
<evidence type="ECO:0000313" key="5">
    <source>
        <dbReference type="Proteomes" id="UP000240490"/>
    </source>
</evidence>
<comment type="similarity">
    <text evidence="1">Belongs to the bacterial solute-binding protein 1 family.</text>
</comment>
<dbReference type="EMBL" id="NEXJ01000029">
    <property type="protein sequence ID" value="PSN92134.1"/>
    <property type="molecule type" value="Genomic_DNA"/>
</dbReference>
<accession>A0A2R6B0I1</accession>
<dbReference type="Pfam" id="PF01547">
    <property type="entry name" value="SBP_bac_1"/>
    <property type="match status" value="1"/>
</dbReference>
<organism evidence="4 5">
    <name type="scientific">Candidatus Marsarchaeota G2 archaeon ECH_B_SAG-M15</name>
    <dbReference type="NCBI Taxonomy" id="1978162"/>
    <lineage>
        <taxon>Archaea</taxon>
        <taxon>Candidatus Marsarchaeota</taxon>
        <taxon>Candidatus Marsarchaeota group 2</taxon>
    </lineage>
</organism>
<dbReference type="SUPFAM" id="SSF53850">
    <property type="entry name" value="Periplasmic binding protein-like II"/>
    <property type="match status" value="1"/>
</dbReference>
<keyword evidence="3" id="KW-0472">Membrane</keyword>
<evidence type="ECO:0000256" key="3">
    <source>
        <dbReference type="SAM" id="Phobius"/>
    </source>
</evidence>
<dbReference type="AlphaFoldDB" id="A0A2R6B0I1"/>
<dbReference type="PANTHER" id="PTHR43649">
    <property type="entry name" value="ARABINOSE-BINDING PROTEIN-RELATED"/>
    <property type="match status" value="1"/>
</dbReference>
<sequence length="552" mass="60553">MNPPTQATTNVAVDTRGQPNAWIIAFEQVRIEPWLKIYSLFTLNWKNLKNILPLSQSESIMKTLRDRDHSGLSRAVSVVIAVIVIVALVGVLAYALTRHATTTTSPTVATTSQSSSTAAAPVTLTLITFSDPSNQWMQWAAQQFEAQHPGVKINIVPESFGSYLQTEITAEKTGSSQYDILGFTSTSALSVEPYLVNLSQYFTVNTSDIPYSQLSFGGLYRNTSNGAVEMIGVPYDSSTFALFYRTDIFDNKTLNQTFYNEYHVGLDPHDWTNWTDAIWADEFLVNQTHTTQYGILVDAQQAHDIIDTFPAIFGWWYEHNQTLNGGTVGGITNYNIMFEGTAPPGKPPLPSFNNSDGVQALEVFYQLIKYDPVPFSEVNYGTIGTLFAKGNAAGAIMFTPENPTLLNSSIVGKYAVSTLPGGYAETGTDFLGVSKYSLHKQLAAEFIQFLLQPNVNAQLYYQTGEFPISAQAVAQIASNTSLSAWQRELVTTVYATAKVAWANPPNIPQTYPQLIPDFNDQVYAFLQGNGSPQSAMEALNTAASEWVAAVNG</sequence>
<reference evidence="4 5" key="1">
    <citation type="submission" date="2017-04" db="EMBL/GenBank/DDBJ databases">
        <title>Novel microbial lineages endemic to geothermal iron-oxide mats fill important gaps in the evolutionary history of Archaea.</title>
        <authorList>
            <person name="Jay Z.J."/>
            <person name="Beam J.P."/>
            <person name="Dlakic M."/>
            <person name="Rusch D.B."/>
            <person name="Kozubal M.A."/>
            <person name="Inskeep W.P."/>
        </authorList>
    </citation>
    <scope>NUCLEOTIDE SEQUENCE [LARGE SCALE GENOMIC DNA]</scope>
    <source>
        <strain evidence="4">ECH_B_SAG-M15</strain>
    </source>
</reference>
<dbReference type="InterPro" id="IPR006059">
    <property type="entry name" value="SBP"/>
</dbReference>
<evidence type="ECO:0000256" key="1">
    <source>
        <dbReference type="ARBA" id="ARBA00008520"/>
    </source>
</evidence>
<dbReference type="InterPro" id="IPR050490">
    <property type="entry name" value="Bact_solute-bd_prot1"/>
</dbReference>
<keyword evidence="2" id="KW-0813">Transport</keyword>
<protein>
    <recommendedName>
        <fullName evidence="6">Sugar ABC transporter substrate-binding protein</fullName>
    </recommendedName>
</protein>
<dbReference type="Proteomes" id="UP000240490">
    <property type="component" value="Unassembled WGS sequence"/>
</dbReference>
<evidence type="ECO:0000313" key="4">
    <source>
        <dbReference type="EMBL" id="PSN92134.1"/>
    </source>
</evidence>
<dbReference type="Gene3D" id="3.40.190.10">
    <property type="entry name" value="Periplasmic binding protein-like II"/>
    <property type="match status" value="1"/>
</dbReference>
<evidence type="ECO:0008006" key="6">
    <source>
        <dbReference type="Google" id="ProtNLM"/>
    </source>
</evidence>
<name>A0A2R6B0I1_9ARCH</name>
<evidence type="ECO:0000256" key="2">
    <source>
        <dbReference type="ARBA" id="ARBA00022448"/>
    </source>
</evidence>
<proteinExistence type="inferred from homology"/>
<comment type="caution">
    <text evidence="4">The sequence shown here is derived from an EMBL/GenBank/DDBJ whole genome shotgun (WGS) entry which is preliminary data.</text>
</comment>